<dbReference type="PANTHER" id="PTHR30605:SF0">
    <property type="entry name" value="ANHYDRO-N-ACETYLMURAMIC ACID KINASE"/>
    <property type="match status" value="1"/>
</dbReference>
<dbReference type="OrthoDB" id="9763949at2"/>
<comment type="pathway">
    <text evidence="2">Cell wall biogenesis; peptidoglycan recycling.</text>
</comment>
<dbReference type="Gene3D" id="3.30.420.40">
    <property type="match status" value="2"/>
</dbReference>
<dbReference type="AlphaFoldDB" id="A0A2T1HWT0"/>
<dbReference type="EC" id="2.7.1.170" evidence="2"/>
<proteinExistence type="inferred from homology"/>
<comment type="function">
    <text evidence="2">Catalyzes the specific phosphorylation of 1,6-anhydro-N-acetylmuramic acid (anhMurNAc) with the simultaneous cleavage of the 1,6-anhydro ring, generating MurNAc-6-P. Is required for the utilization of anhMurNAc either imported from the medium or derived from its own cell wall murein, and thus plays a role in cell wall recycling.</text>
</comment>
<dbReference type="EMBL" id="PVZS01000004">
    <property type="protein sequence ID" value="PSC06146.1"/>
    <property type="molecule type" value="Genomic_DNA"/>
</dbReference>
<accession>A0A2T1HWT0</accession>
<reference evidence="5" key="1">
    <citation type="submission" date="2018-03" db="EMBL/GenBank/DDBJ databases">
        <authorList>
            <person name="Sun L."/>
            <person name="Liu H."/>
            <person name="Chen W."/>
            <person name="Huang K."/>
            <person name="Liu W."/>
            <person name="Gao X."/>
        </authorList>
    </citation>
    <scope>NUCLEOTIDE SEQUENCE [LARGE SCALE GENOMIC DNA]</scope>
    <source>
        <strain evidence="5">SH9</strain>
    </source>
</reference>
<organism evidence="4 5">
    <name type="scientific">Alsobacter soli</name>
    <dbReference type="NCBI Taxonomy" id="2109933"/>
    <lineage>
        <taxon>Bacteria</taxon>
        <taxon>Pseudomonadati</taxon>
        <taxon>Pseudomonadota</taxon>
        <taxon>Alphaproteobacteria</taxon>
        <taxon>Hyphomicrobiales</taxon>
        <taxon>Alsobacteraceae</taxon>
        <taxon>Alsobacter</taxon>
    </lineage>
</organism>
<comment type="catalytic activity">
    <reaction evidence="2">
        <text>1,6-anhydro-N-acetyl-beta-muramate + ATP + H2O = N-acetyl-D-muramate 6-phosphate + ADP + H(+)</text>
        <dbReference type="Rhea" id="RHEA:24952"/>
        <dbReference type="ChEBI" id="CHEBI:15377"/>
        <dbReference type="ChEBI" id="CHEBI:15378"/>
        <dbReference type="ChEBI" id="CHEBI:30616"/>
        <dbReference type="ChEBI" id="CHEBI:58690"/>
        <dbReference type="ChEBI" id="CHEBI:58722"/>
        <dbReference type="ChEBI" id="CHEBI:456216"/>
        <dbReference type="EC" id="2.7.1.170"/>
    </reaction>
</comment>
<dbReference type="HAMAP" id="MF_01270">
    <property type="entry name" value="AnhMurNAc_kinase"/>
    <property type="match status" value="1"/>
</dbReference>
<keyword evidence="5" id="KW-1185">Reference proteome</keyword>
<keyword evidence="1 2" id="KW-0119">Carbohydrate metabolism</keyword>
<gene>
    <name evidence="2" type="primary">anmK</name>
    <name evidence="4" type="ORF">SLNSH_04910</name>
</gene>
<sequence length="372" mass="39229">MPDAELITAIGAISGTSMDGIDVSIVSTDGDARVTTGPGRTYPYSEALRAELLALIADPVRAEGDELVEIEAAVSDAHAGAIQQFMADCGIDRDSVRVVGLHGQTVYHRPERRFTRQLGDGQRVAATLGIDVVNRFRHADIAAGGEGAPLVPLFHRALAAGLEQPLMVLNLGGVGNVTYIDGDAVIAFDTGPASALLDDFVRKRLGKPYDEGGRLAASGQADATMVAGLMKHPYFDRPAPKSLDRNDFHAWAKAVQSLGDAEGAATLAEFTAASAADAVRHVPKRPLRWLVTGGGRLNGTFMNLLRQKLGVPVQPVEAVGWDGDFLEAQCFGYLAVRSMRGLPISLPTTTGAPAPMTGGELWRAPCETEGAP</sequence>
<dbReference type="InterPro" id="IPR005338">
    <property type="entry name" value="Anhydro_N_Ac-Mur_kinase"/>
</dbReference>
<keyword evidence="2" id="KW-0547">Nucleotide-binding</keyword>
<dbReference type="GO" id="GO:0016301">
    <property type="term" value="F:kinase activity"/>
    <property type="evidence" value="ECO:0007669"/>
    <property type="project" value="UniProtKB-KW"/>
</dbReference>
<dbReference type="UniPathway" id="UPA00343"/>
<keyword evidence="2" id="KW-0808">Transferase</keyword>
<dbReference type="GO" id="GO:0009254">
    <property type="term" value="P:peptidoglycan turnover"/>
    <property type="evidence" value="ECO:0007669"/>
    <property type="project" value="UniProtKB-UniRule"/>
</dbReference>
<dbReference type="SUPFAM" id="SSF53067">
    <property type="entry name" value="Actin-like ATPase domain"/>
    <property type="match status" value="1"/>
</dbReference>
<dbReference type="Proteomes" id="UP000239772">
    <property type="component" value="Unassembled WGS sequence"/>
</dbReference>
<dbReference type="GO" id="GO:0005524">
    <property type="term" value="F:ATP binding"/>
    <property type="evidence" value="ECO:0007669"/>
    <property type="project" value="UniProtKB-UniRule"/>
</dbReference>
<evidence type="ECO:0000256" key="3">
    <source>
        <dbReference type="SAM" id="MobiDB-lite"/>
    </source>
</evidence>
<evidence type="ECO:0000256" key="2">
    <source>
        <dbReference type="HAMAP-Rule" id="MF_01270"/>
    </source>
</evidence>
<dbReference type="UniPathway" id="UPA00544"/>
<dbReference type="GO" id="GO:0006040">
    <property type="term" value="P:amino sugar metabolic process"/>
    <property type="evidence" value="ECO:0007669"/>
    <property type="project" value="InterPro"/>
</dbReference>
<protein>
    <recommendedName>
        <fullName evidence="2">Anhydro-N-acetylmuramic acid kinase</fullName>
        <ecNumber evidence="2">2.7.1.170</ecNumber>
    </recommendedName>
    <alternativeName>
        <fullName evidence="2">AnhMurNAc kinase</fullName>
    </alternativeName>
</protein>
<comment type="caution">
    <text evidence="4">The sequence shown here is derived from an EMBL/GenBank/DDBJ whole genome shotgun (WGS) entry which is preliminary data.</text>
</comment>
<dbReference type="RefSeq" id="WP_106335554.1">
    <property type="nucleotide sequence ID" value="NZ_PVZS01000004.1"/>
</dbReference>
<dbReference type="Pfam" id="PF03702">
    <property type="entry name" value="AnmK"/>
    <property type="match status" value="1"/>
</dbReference>
<comment type="similarity">
    <text evidence="2">Belongs to the anhydro-N-acetylmuramic acid kinase family.</text>
</comment>
<evidence type="ECO:0000313" key="4">
    <source>
        <dbReference type="EMBL" id="PSC06146.1"/>
    </source>
</evidence>
<dbReference type="GO" id="GO:0097175">
    <property type="term" value="P:1,6-anhydro-N-acetyl-beta-muramic acid catabolic process"/>
    <property type="evidence" value="ECO:0007669"/>
    <property type="project" value="UniProtKB-UniRule"/>
</dbReference>
<dbReference type="InterPro" id="IPR043129">
    <property type="entry name" value="ATPase_NBD"/>
</dbReference>
<dbReference type="NCBIfam" id="NF007141">
    <property type="entry name" value="PRK09585.1-5"/>
    <property type="match status" value="1"/>
</dbReference>
<dbReference type="PANTHER" id="PTHR30605">
    <property type="entry name" value="ANHYDRO-N-ACETYLMURAMIC ACID KINASE"/>
    <property type="match status" value="1"/>
</dbReference>
<feature type="binding site" evidence="2">
    <location>
        <begin position="15"/>
        <end position="22"/>
    </location>
    <ligand>
        <name>ATP</name>
        <dbReference type="ChEBI" id="CHEBI:30616"/>
    </ligand>
</feature>
<keyword evidence="2 4" id="KW-0418">Kinase</keyword>
<evidence type="ECO:0000256" key="1">
    <source>
        <dbReference type="ARBA" id="ARBA00023277"/>
    </source>
</evidence>
<keyword evidence="2" id="KW-0067">ATP-binding</keyword>
<evidence type="ECO:0000313" key="5">
    <source>
        <dbReference type="Proteomes" id="UP000239772"/>
    </source>
</evidence>
<comment type="pathway">
    <text evidence="2">Amino-sugar metabolism; 1,6-anhydro-N-acetylmuramate degradation.</text>
</comment>
<name>A0A2T1HWT0_9HYPH</name>
<dbReference type="GO" id="GO:0016773">
    <property type="term" value="F:phosphotransferase activity, alcohol group as acceptor"/>
    <property type="evidence" value="ECO:0007669"/>
    <property type="project" value="UniProtKB-UniRule"/>
</dbReference>
<feature type="region of interest" description="Disordered" evidence="3">
    <location>
        <begin position="353"/>
        <end position="372"/>
    </location>
</feature>